<gene>
    <name evidence="2" type="ORF">ARMGADRAFT_1013094</name>
</gene>
<dbReference type="EMBL" id="KZ293658">
    <property type="protein sequence ID" value="PBK92492.1"/>
    <property type="molecule type" value="Genomic_DNA"/>
</dbReference>
<proteinExistence type="predicted"/>
<evidence type="ECO:0000313" key="3">
    <source>
        <dbReference type="Proteomes" id="UP000217790"/>
    </source>
</evidence>
<organism evidence="2 3">
    <name type="scientific">Armillaria gallica</name>
    <name type="common">Bulbous honey fungus</name>
    <name type="synonym">Armillaria bulbosa</name>
    <dbReference type="NCBI Taxonomy" id="47427"/>
    <lineage>
        <taxon>Eukaryota</taxon>
        <taxon>Fungi</taxon>
        <taxon>Dikarya</taxon>
        <taxon>Basidiomycota</taxon>
        <taxon>Agaricomycotina</taxon>
        <taxon>Agaricomycetes</taxon>
        <taxon>Agaricomycetidae</taxon>
        <taxon>Agaricales</taxon>
        <taxon>Marasmiineae</taxon>
        <taxon>Physalacriaceae</taxon>
        <taxon>Armillaria</taxon>
    </lineage>
</organism>
<sequence length="52" mass="5804">CLLQPKDHQLEVLVNTQQRKRDPPTTQAGTAVARSSRLHVASRAQRTRAAKI</sequence>
<feature type="non-terminal residue" evidence="2">
    <location>
        <position position="52"/>
    </location>
</feature>
<evidence type="ECO:0000313" key="2">
    <source>
        <dbReference type="EMBL" id="PBK92492.1"/>
    </source>
</evidence>
<feature type="region of interest" description="Disordered" evidence="1">
    <location>
        <begin position="18"/>
        <end position="52"/>
    </location>
</feature>
<name>A0A2H3DLY3_ARMGA</name>
<dbReference type="AlphaFoldDB" id="A0A2H3DLY3"/>
<evidence type="ECO:0000256" key="1">
    <source>
        <dbReference type="SAM" id="MobiDB-lite"/>
    </source>
</evidence>
<keyword evidence="3" id="KW-1185">Reference proteome</keyword>
<feature type="non-terminal residue" evidence="2">
    <location>
        <position position="1"/>
    </location>
</feature>
<accession>A0A2H3DLY3</accession>
<dbReference type="InParanoid" id="A0A2H3DLY3"/>
<reference evidence="3" key="1">
    <citation type="journal article" date="2017" name="Nat. Ecol. Evol.">
        <title>Genome expansion and lineage-specific genetic innovations in the forest pathogenic fungi Armillaria.</title>
        <authorList>
            <person name="Sipos G."/>
            <person name="Prasanna A.N."/>
            <person name="Walter M.C."/>
            <person name="O'Connor E."/>
            <person name="Balint B."/>
            <person name="Krizsan K."/>
            <person name="Kiss B."/>
            <person name="Hess J."/>
            <person name="Varga T."/>
            <person name="Slot J."/>
            <person name="Riley R."/>
            <person name="Boka B."/>
            <person name="Rigling D."/>
            <person name="Barry K."/>
            <person name="Lee J."/>
            <person name="Mihaltcheva S."/>
            <person name="LaButti K."/>
            <person name="Lipzen A."/>
            <person name="Waldron R."/>
            <person name="Moloney N.M."/>
            <person name="Sperisen C."/>
            <person name="Kredics L."/>
            <person name="Vagvoelgyi C."/>
            <person name="Patrignani A."/>
            <person name="Fitzpatrick D."/>
            <person name="Nagy I."/>
            <person name="Doyle S."/>
            <person name="Anderson J.B."/>
            <person name="Grigoriev I.V."/>
            <person name="Gueldener U."/>
            <person name="Muensterkoetter M."/>
            <person name="Nagy L.G."/>
        </authorList>
    </citation>
    <scope>NUCLEOTIDE SEQUENCE [LARGE SCALE GENOMIC DNA]</scope>
    <source>
        <strain evidence="3">Ar21-2</strain>
    </source>
</reference>
<dbReference type="OrthoDB" id="2679437at2759"/>
<dbReference type="Proteomes" id="UP000217790">
    <property type="component" value="Unassembled WGS sequence"/>
</dbReference>
<protein>
    <submittedName>
        <fullName evidence="2">Uncharacterized protein</fullName>
    </submittedName>
</protein>